<feature type="region of interest" description="Disordered" evidence="1">
    <location>
        <begin position="52"/>
        <end position="71"/>
    </location>
</feature>
<feature type="non-terminal residue" evidence="2">
    <location>
        <position position="1"/>
    </location>
</feature>
<accession>D1CTI2</accession>
<protein>
    <submittedName>
        <fullName evidence="2">Putative polysaccharide inhibition protein PsiB</fullName>
    </submittedName>
</protein>
<dbReference type="AlphaFoldDB" id="D1CTI2"/>
<feature type="non-terminal residue" evidence="2">
    <location>
        <position position="172"/>
    </location>
</feature>
<proteinExistence type="predicted"/>
<dbReference type="EMBL" id="DQ403597">
    <property type="protein sequence ID" value="ABD75136.1"/>
    <property type="molecule type" value="Genomic_DNA"/>
</dbReference>
<evidence type="ECO:0000256" key="1">
    <source>
        <dbReference type="SAM" id="MobiDB-lite"/>
    </source>
</evidence>
<reference evidence="2" key="1">
    <citation type="submission" date="2006-02" db="EMBL/GenBank/DDBJ databases">
        <title>Sampling the accessory genome of the Sinorhizobium genus by suppressive subtractive hybridization.</title>
        <authorList>
            <person name="Moulin L."/>
            <person name="Ghazoui Z."/>
            <person name="Young P."/>
        </authorList>
    </citation>
    <scope>NUCLEOTIDE SEQUENCE</scope>
    <source>
        <strain evidence="2">LMG7837</strain>
    </source>
</reference>
<sequence length="172" mass="18687">NADMTSRHLSGASGLKSAFAEPRGTRRASIARMHAIKTTDFDYLAERDSQAPDLHQSQLDRVDPRESASTAGGSKMESVVYLLDPETALFRAVELVGAISVKPISDLLGCKLTQMVRFDESHWLFVDAEGLREGLTAFTMFGRYPQPLGGKIALAGTDGSESYHSPSIDIAR</sequence>
<evidence type="ECO:0000313" key="2">
    <source>
        <dbReference type="EMBL" id="ABD75136.1"/>
    </source>
</evidence>
<name>D1CTI2_SINSA</name>
<organism evidence="2">
    <name type="scientific">Sinorhizobium saheli</name>
    <dbReference type="NCBI Taxonomy" id="36856"/>
    <lineage>
        <taxon>Bacteria</taxon>
        <taxon>Pseudomonadati</taxon>
        <taxon>Pseudomonadota</taxon>
        <taxon>Alphaproteobacteria</taxon>
        <taxon>Hyphomicrobiales</taxon>
        <taxon>Rhizobiaceae</taxon>
        <taxon>Sinorhizobium/Ensifer group</taxon>
        <taxon>Sinorhizobium</taxon>
    </lineage>
</organism>
<feature type="region of interest" description="Disordered" evidence="1">
    <location>
        <begin position="1"/>
        <end position="26"/>
    </location>
</feature>